<evidence type="ECO:0000313" key="2">
    <source>
        <dbReference type="EMBL" id="AHC55070.1"/>
    </source>
</evidence>
<reference evidence="2 3" key="1">
    <citation type="journal article" date="2014" name="Arch. Virol.">
        <title>Complete genome sequence of Tunisvirus, a new member of the proposed family Marseilleviridae.</title>
        <authorList>
            <person name="Aherfi S."/>
            <person name="Boughalmi M."/>
            <person name="Pagnier I."/>
            <person name="Fournous G."/>
            <person name="La Scola B."/>
            <person name="Raoult D."/>
            <person name="Colson P."/>
        </authorList>
    </citation>
    <scope>NUCLEOTIDE SEQUENCE [LARGE SCALE GENOMIC DNA]</scope>
    <source>
        <strain evidence="2 3">U484</strain>
    </source>
</reference>
<proteinExistence type="predicted"/>
<dbReference type="InterPro" id="IPR014901">
    <property type="entry name" value="2-cysteine_adaptor"/>
</dbReference>
<gene>
    <name evidence="2" type="ORF">TNS_ORF352</name>
</gene>
<sequence>MQHLVNPETGRNILRNGPTHLSLLRRGIIPKEKPLERTKKGTLPGASNVSKYKKEHLKSSDFCGTVPGSFPVNSKGRARAALAYARNDMHPERVRACARAKAKREGWF</sequence>
<organism evidence="2 3">
    <name type="scientific">Tunisvirus fontaine2</name>
    <dbReference type="NCBI Taxonomy" id="1421067"/>
    <lineage>
        <taxon>Viruses</taxon>
        <taxon>Varidnaviria</taxon>
        <taxon>Bamfordvirae</taxon>
        <taxon>Nucleocytoviricota</taxon>
        <taxon>Megaviricetes</taxon>
        <taxon>Pimascovirales</taxon>
        <taxon>Pimascovirales incertae sedis</taxon>
        <taxon>Marseilleviridae</taxon>
        <taxon>Losannavirus</taxon>
        <taxon>Losannavirus tunisense</taxon>
    </lineage>
</organism>
<evidence type="ECO:0000313" key="3">
    <source>
        <dbReference type="Proteomes" id="UP000232615"/>
    </source>
</evidence>
<accession>V9SEA1</accession>
<feature type="domain" description="2-cysteine adaptor" evidence="1">
    <location>
        <begin position="4"/>
        <end position="22"/>
    </location>
</feature>
<name>V9SEA1_9VIRU</name>
<dbReference type="Proteomes" id="UP000232615">
    <property type="component" value="Segment"/>
</dbReference>
<protein>
    <recommendedName>
        <fullName evidence="1">2-cysteine adaptor domain-containing protein</fullName>
    </recommendedName>
</protein>
<keyword evidence="3" id="KW-1185">Reference proteome</keyword>
<dbReference type="EMBL" id="KF483846">
    <property type="protein sequence ID" value="AHC55070.1"/>
    <property type="molecule type" value="Genomic_DNA"/>
</dbReference>
<evidence type="ECO:0000259" key="1">
    <source>
        <dbReference type="Pfam" id="PF08793"/>
    </source>
</evidence>
<dbReference type="Pfam" id="PF08793">
    <property type="entry name" value="2C_adapt"/>
    <property type="match status" value="1"/>
</dbReference>